<gene>
    <name evidence="4" type="ORF">CPELLU_LOCUS19989</name>
</gene>
<accession>A0A9N9PK73</accession>
<name>A0A9N9PK73_9GLOM</name>
<dbReference type="GO" id="GO:0008270">
    <property type="term" value="F:zinc ion binding"/>
    <property type="evidence" value="ECO:0007669"/>
    <property type="project" value="UniProtKB-KW"/>
</dbReference>
<dbReference type="SMART" id="SM00343">
    <property type="entry name" value="ZnF_C2HC"/>
    <property type="match status" value="2"/>
</dbReference>
<dbReference type="GO" id="GO:0003676">
    <property type="term" value="F:nucleic acid binding"/>
    <property type="evidence" value="ECO:0007669"/>
    <property type="project" value="InterPro"/>
</dbReference>
<feature type="domain" description="CCHC-type" evidence="3">
    <location>
        <begin position="11"/>
        <end position="25"/>
    </location>
</feature>
<evidence type="ECO:0000256" key="2">
    <source>
        <dbReference type="SAM" id="MobiDB-lite"/>
    </source>
</evidence>
<dbReference type="Gene3D" id="4.10.60.10">
    <property type="entry name" value="Zinc finger, CCHC-type"/>
    <property type="match status" value="1"/>
</dbReference>
<evidence type="ECO:0000256" key="1">
    <source>
        <dbReference type="PROSITE-ProRule" id="PRU00047"/>
    </source>
</evidence>
<feature type="compositionally biased region" description="Low complexity" evidence="2">
    <location>
        <begin position="163"/>
        <end position="174"/>
    </location>
</feature>
<organism evidence="4 5">
    <name type="scientific">Cetraspora pellucida</name>
    <dbReference type="NCBI Taxonomy" id="1433469"/>
    <lineage>
        <taxon>Eukaryota</taxon>
        <taxon>Fungi</taxon>
        <taxon>Fungi incertae sedis</taxon>
        <taxon>Mucoromycota</taxon>
        <taxon>Glomeromycotina</taxon>
        <taxon>Glomeromycetes</taxon>
        <taxon>Diversisporales</taxon>
        <taxon>Gigasporaceae</taxon>
        <taxon>Cetraspora</taxon>
    </lineage>
</organism>
<proteinExistence type="predicted"/>
<reference evidence="4" key="1">
    <citation type="submission" date="2021-06" db="EMBL/GenBank/DDBJ databases">
        <authorList>
            <person name="Kallberg Y."/>
            <person name="Tangrot J."/>
            <person name="Rosling A."/>
        </authorList>
    </citation>
    <scope>NUCLEOTIDE SEQUENCE</scope>
    <source>
        <strain evidence="4">FL966</strain>
    </source>
</reference>
<keyword evidence="1" id="KW-0479">Metal-binding</keyword>
<evidence type="ECO:0000313" key="5">
    <source>
        <dbReference type="Proteomes" id="UP000789759"/>
    </source>
</evidence>
<protein>
    <submittedName>
        <fullName evidence="4">14920_t:CDS:1</fullName>
    </submittedName>
</protein>
<sequence>IRTRPHHRKTCSQCGAMGHTIRKCPIRPPLVIGNLNNIRKSVKKYFENPSLNLRSCQCCGKISHTQRNCYRRANCISNAQLNEVKKKIDKFKNQYKMNVSRILKIPRRPRIPNYIAACGCCDNENYNHNDLQPIPPNIGIGLQLTPKQPPSISSRPPSPILPRPENNGNNENNNIFHNGM</sequence>
<dbReference type="EMBL" id="CAJVQA010054255">
    <property type="protein sequence ID" value="CAG8824388.1"/>
    <property type="molecule type" value="Genomic_DNA"/>
</dbReference>
<dbReference type="PROSITE" id="PS50158">
    <property type="entry name" value="ZF_CCHC"/>
    <property type="match status" value="1"/>
</dbReference>
<feature type="non-terminal residue" evidence="4">
    <location>
        <position position="1"/>
    </location>
</feature>
<evidence type="ECO:0000259" key="3">
    <source>
        <dbReference type="PROSITE" id="PS50158"/>
    </source>
</evidence>
<dbReference type="InterPro" id="IPR001878">
    <property type="entry name" value="Znf_CCHC"/>
</dbReference>
<keyword evidence="1" id="KW-0862">Zinc</keyword>
<feature type="region of interest" description="Disordered" evidence="2">
    <location>
        <begin position="143"/>
        <end position="180"/>
    </location>
</feature>
<feature type="non-terminal residue" evidence="4">
    <location>
        <position position="180"/>
    </location>
</feature>
<dbReference type="Proteomes" id="UP000789759">
    <property type="component" value="Unassembled WGS sequence"/>
</dbReference>
<dbReference type="AlphaFoldDB" id="A0A9N9PK73"/>
<keyword evidence="1" id="KW-0863">Zinc-finger</keyword>
<evidence type="ECO:0000313" key="4">
    <source>
        <dbReference type="EMBL" id="CAG8824388.1"/>
    </source>
</evidence>
<keyword evidence="5" id="KW-1185">Reference proteome</keyword>
<dbReference type="OrthoDB" id="8026949at2759"/>
<comment type="caution">
    <text evidence="4">The sequence shown here is derived from an EMBL/GenBank/DDBJ whole genome shotgun (WGS) entry which is preliminary data.</text>
</comment>